<organism evidence="6 7">
    <name type="scientific">Sandaracinus amylolyticus</name>
    <dbReference type="NCBI Taxonomy" id="927083"/>
    <lineage>
        <taxon>Bacteria</taxon>
        <taxon>Pseudomonadati</taxon>
        <taxon>Myxococcota</taxon>
        <taxon>Polyangia</taxon>
        <taxon>Polyangiales</taxon>
        <taxon>Sandaracinaceae</taxon>
        <taxon>Sandaracinus</taxon>
    </lineage>
</organism>
<dbReference type="SUPFAM" id="SSF110324">
    <property type="entry name" value="Ribosomal L27 protein-like"/>
    <property type="match status" value="1"/>
</dbReference>
<dbReference type="KEGG" id="samy:DB32_000514"/>
<dbReference type="EMBL" id="CP011125">
    <property type="protein sequence ID" value="AKF03365.1"/>
    <property type="molecule type" value="Genomic_DNA"/>
</dbReference>
<evidence type="ECO:0000256" key="1">
    <source>
        <dbReference type="ARBA" id="ARBA00010797"/>
    </source>
</evidence>
<name>A0A0F6VZE7_9BACT</name>
<dbReference type="GO" id="GO:0006412">
    <property type="term" value="P:translation"/>
    <property type="evidence" value="ECO:0007669"/>
    <property type="project" value="UniProtKB-UniRule"/>
</dbReference>
<dbReference type="RefSeq" id="WP_053230805.1">
    <property type="nucleotide sequence ID" value="NZ_CP011125.1"/>
</dbReference>
<dbReference type="PANTHER" id="PTHR15893:SF0">
    <property type="entry name" value="LARGE RIBOSOMAL SUBUNIT PROTEIN BL27M"/>
    <property type="match status" value="1"/>
</dbReference>
<gene>
    <name evidence="5" type="primary">rpmA</name>
    <name evidence="6" type="ORF">DB32_000514</name>
</gene>
<keyword evidence="3 5" id="KW-0687">Ribonucleoprotein</keyword>
<dbReference type="PANTHER" id="PTHR15893">
    <property type="entry name" value="RIBOSOMAL PROTEIN L27"/>
    <property type="match status" value="1"/>
</dbReference>
<dbReference type="OrthoDB" id="9803474at2"/>
<sequence length="95" mass="10305">MAHKKGQGSSRNGRDSKAQYRGVKVYGGQEVLAGNILVRQVGSSIHAGNNVGVGSDFTLWAKIDGVVKYERQGKDRQRVSVYTKDDPRLAVTKAS</sequence>
<dbReference type="Proteomes" id="UP000034883">
    <property type="component" value="Chromosome"/>
</dbReference>
<dbReference type="NCBIfam" id="TIGR00062">
    <property type="entry name" value="L27"/>
    <property type="match status" value="1"/>
</dbReference>
<protein>
    <recommendedName>
        <fullName evidence="4 5">Large ribosomal subunit protein bL27</fullName>
    </recommendedName>
</protein>
<dbReference type="Gene3D" id="2.40.50.100">
    <property type="match status" value="1"/>
</dbReference>
<reference evidence="6 7" key="1">
    <citation type="submission" date="2015-03" db="EMBL/GenBank/DDBJ databases">
        <title>Genome assembly of Sandaracinus amylolyticus DSM 53668.</title>
        <authorList>
            <person name="Sharma G."/>
            <person name="Subramanian S."/>
        </authorList>
    </citation>
    <scope>NUCLEOTIDE SEQUENCE [LARGE SCALE GENOMIC DNA]</scope>
    <source>
        <strain evidence="6 7">DSM 53668</strain>
    </source>
</reference>
<accession>A0A0F6VZE7</accession>
<evidence type="ECO:0000256" key="5">
    <source>
        <dbReference type="HAMAP-Rule" id="MF_00539"/>
    </source>
</evidence>
<evidence type="ECO:0000256" key="4">
    <source>
        <dbReference type="ARBA" id="ARBA00035175"/>
    </source>
</evidence>
<dbReference type="GO" id="GO:0003735">
    <property type="term" value="F:structural constituent of ribosome"/>
    <property type="evidence" value="ECO:0007669"/>
    <property type="project" value="InterPro"/>
</dbReference>
<proteinExistence type="inferred from homology"/>
<dbReference type="InterPro" id="IPR001684">
    <property type="entry name" value="Ribosomal_bL27"/>
</dbReference>
<comment type="similarity">
    <text evidence="1 5">Belongs to the bacterial ribosomal protein bL27 family.</text>
</comment>
<dbReference type="STRING" id="927083.DB32_000514"/>
<dbReference type="GO" id="GO:0022625">
    <property type="term" value="C:cytosolic large ribosomal subunit"/>
    <property type="evidence" value="ECO:0007669"/>
    <property type="project" value="TreeGrafter"/>
</dbReference>
<keyword evidence="2 5" id="KW-0689">Ribosomal protein</keyword>
<evidence type="ECO:0000256" key="3">
    <source>
        <dbReference type="ARBA" id="ARBA00023274"/>
    </source>
</evidence>
<evidence type="ECO:0000313" key="7">
    <source>
        <dbReference type="Proteomes" id="UP000034883"/>
    </source>
</evidence>
<evidence type="ECO:0000256" key="2">
    <source>
        <dbReference type="ARBA" id="ARBA00022980"/>
    </source>
</evidence>
<dbReference type="AlphaFoldDB" id="A0A0F6VZE7"/>
<dbReference type="HAMAP" id="MF_00539">
    <property type="entry name" value="Ribosomal_bL27"/>
    <property type="match status" value="1"/>
</dbReference>
<evidence type="ECO:0000313" key="6">
    <source>
        <dbReference type="EMBL" id="AKF03365.1"/>
    </source>
</evidence>
<dbReference type="PRINTS" id="PR00063">
    <property type="entry name" value="RIBOSOMALL27"/>
</dbReference>
<keyword evidence="7" id="KW-1185">Reference proteome</keyword>
<dbReference type="Pfam" id="PF01016">
    <property type="entry name" value="Ribosomal_L27"/>
    <property type="match status" value="1"/>
</dbReference>
<dbReference type="FunFam" id="2.40.50.100:FF:000060">
    <property type="entry name" value="Apicoplast ribosomal protein L27"/>
    <property type="match status" value="1"/>
</dbReference>